<dbReference type="EMBL" id="JACNJN010000157">
    <property type="protein sequence ID" value="MBC8336349.1"/>
    <property type="molecule type" value="Genomic_DNA"/>
</dbReference>
<sequence>MIAVYDFLSTYEGLFYFILFLGGIFIARWLFRSRKTWRGAIFGLEREISKRRFARALAFALTWFALFLGVFIIVSFIIPSIPPSAFIPTPTVDLLVTPTGIISAEMAATIEARPAPQAENFSEGCIPGELIVDSPIPGQELSGIVELVGTVDIPKFGFYKFEVSPLGEENWATIYAGRDVVNDDVLGRIDTAELTPGDYHLRLVLIDNLGETLPPCLVQIRVIGQE</sequence>
<gene>
    <name evidence="2" type="ORF">H8E29_13880</name>
</gene>
<feature type="transmembrane region" description="Helical" evidence="1">
    <location>
        <begin position="14"/>
        <end position="31"/>
    </location>
</feature>
<organism evidence="2 3">
    <name type="scientific">Candidatus Desulfolinea nitratireducens</name>
    <dbReference type="NCBI Taxonomy" id="2841698"/>
    <lineage>
        <taxon>Bacteria</taxon>
        <taxon>Bacillati</taxon>
        <taxon>Chloroflexota</taxon>
        <taxon>Anaerolineae</taxon>
        <taxon>Anaerolineales</taxon>
        <taxon>Anaerolineales incertae sedis</taxon>
        <taxon>Candidatus Desulfolinea</taxon>
    </lineage>
</organism>
<evidence type="ECO:0000256" key="1">
    <source>
        <dbReference type="SAM" id="Phobius"/>
    </source>
</evidence>
<keyword evidence="1" id="KW-0812">Transmembrane</keyword>
<proteinExistence type="predicted"/>
<evidence type="ECO:0000313" key="2">
    <source>
        <dbReference type="EMBL" id="MBC8336349.1"/>
    </source>
</evidence>
<keyword evidence="1" id="KW-0472">Membrane</keyword>
<feature type="transmembrane region" description="Helical" evidence="1">
    <location>
        <begin position="52"/>
        <end position="78"/>
    </location>
</feature>
<protein>
    <submittedName>
        <fullName evidence="2">Uncharacterized protein</fullName>
    </submittedName>
</protein>
<dbReference type="AlphaFoldDB" id="A0A8J6NPY7"/>
<keyword evidence="1" id="KW-1133">Transmembrane helix</keyword>
<accession>A0A8J6NPY7</accession>
<name>A0A8J6NPY7_9CHLR</name>
<evidence type="ECO:0000313" key="3">
    <source>
        <dbReference type="Proteomes" id="UP000614469"/>
    </source>
</evidence>
<dbReference type="Proteomes" id="UP000614469">
    <property type="component" value="Unassembled WGS sequence"/>
</dbReference>
<reference evidence="2 3" key="1">
    <citation type="submission" date="2020-08" db="EMBL/GenBank/DDBJ databases">
        <title>Bridging the membrane lipid divide: bacteria of the FCB group superphylum have the potential to synthesize archaeal ether lipids.</title>
        <authorList>
            <person name="Villanueva L."/>
            <person name="Von Meijenfeldt F.A.B."/>
            <person name="Westbye A.B."/>
            <person name="Yadav S."/>
            <person name="Hopmans E.C."/>
            <person name="Dutilh B.E."/>
            <person name="Sinninghe Damste J.S."/>
        </authorList>
    </citation>
    <scope>NUCLEOTIDE SEQUENCE [LARGE SCALE GENOMIC DNA]</scope>
    <source>
        <strain evidence="2">NIOZ-UU36</strain>
    </source>
</reference>
<comment type="caution">
    <text evidence="2">The sequence shown here is derived from an EMBL/GenBank/DDBJ whole genome shotgun (WGS) entry which is preliminary data.</text>
</comment>